<dbReference type="SUPFAM" id="SSF50199">
    <property type="entry name" value="Staphylococcal nuclease"/>
    <property type="match status" value="5"/>
</dbReference>
<dbReference type="InterPro" id="IPR047386">
    <property type="entry name" value="Tudor_TDRD11"/>
</dbReference>
<dbReference type="GO" id="GO:0005634">
    <property type="term" value="C:nucleus"/>
    <property type="evidence" value="ECO:0007669"/>
    <property type="project" value="TreeGrafter"/>
</dbReference>
<dbReference type="GO" id="GO:0003723">
    <property type="term" value="F:RNA binding"/>
    <property type="evidence" value="ECO:0007669"/>
    <property type="project" value="UniProtKB-UniRule"/>
</dbReference>
<dbReference type="FunFam" id="2.40.50.90:FF:000001">
    <property type="entry name" value="Staphylococcal nuclease domain-containing protein"/>
    <property type="match status" value="1"/>
</dbReference>
<dbReference type="Gene3D" id="2.30.30.140">
    <property type="match status" value="1"/>
</dbReference>
<dbReference type="OrthoDB" id="10023235at2759"/>
<dbReference type="InterPro" id="IPR035437">
    <property type="entry name" value="SNase_OB-fold_sf"/>
</dbReference>
<dbReference type="CDD" id="cd20433">
    <property type="entry name" value="Tudor_TDRD11"/>
    <property type="match status" value="1"/>
</dbReference>
<feature type="region of interest" description="Disordered" evidence="6">
    <location>
        <begin position="646"/>
        <end position="677"/>
    </location>
</feature>
<dbReference type="GO" id="GO:0004518">
    <property type="term" value="F:nuclease activity"/>
    <property type="evidence" value="ECO:0007669"/>
    <property type="project" value="TreeGrafter"/>
</dbReference>
<dbReference type="PANTHER" id="PTHR12302:SF2">
    <property type="entry name" value="STAPHYLOCOCCAL NUCLEASE DOMAIN-CONTAINING PROTEIN 1"/>
    <property type="match status" value="1"/>
</dbReference>
<reference evidence="7" key="1">
    <citation type="submission" date="2020-11" db="EMBL/GenBank/DDBJ databases">
        <authorList>
            <person name="Tran Van P."/>
        </authorList>
    </citation>
    <scope>NUCLEOTIDE SEQUENCE</scope>
</reference>
<dbReference type="SMART" id="SM00333">
    <property type="entry name" value="TUDOR"/>
    <property type="match status" value="1"/>
</dbReference>
<evidence type="ECO:0000256" key="3">
    <source>
        <dbReference type="ARBA" id="ARBA00022490"/>
    </source>
</evidence>
<dbReference type="Gene3D" id="2.40.50.90">
    <property type="match status" value="5"/>
</dbReference>
<dbReference type="FunFam" id="2.40.50.90:FF:000002">
    <property type="entry name" value="Staphylococcal nuclease domain-containing protein"/>
    <property type="match status" value="1"/>
</dbReference>
<dbReference type="PROSITE" id="PS50830">
    <property type="entry name" value="TNASE_3"/>
    <property type="match status" value="4"/>
</dbReference>
<dbReference type="GO" id="GO:0005829">
    <property type="term" value="C:cytosol"/>
    <property type="evidence" value="ECO:0007669"/>
    <property type="project" value="UniProtKB-UniRule"/>
</dbReference>
<dbReference type="PANTHER" id="PTHR12302">
    <property type="entry name" value="EBNA2 BINDING PROTEIN P100"/>
    <property type="match status" value="1"/>
</dbReference>
<evidence type="ECO:0000313" key="7">
    <source>
        <dbReference type="EMBL" id="CAD7229092.1"/>
    </source>
</evidence>
<proteinExistence type="predicted"/>
<dbReference type="GO" id="GO:0031332">
    <property type="term" value="C:RNAi effector complex"/>
    <property type="evidence" value="ECO:0007669"/>
    <property type="project" value="InterPro"/>
</dbReference>
<dbReference type="InterPro" id="IPR002999">
    <property type="entry name" value="Tudor"/>
</dbReference>
<keyword evidence="4" id="KW-0677">Repeat</keyword>
<protein>
    <recommendedName>
        <fullName evidence="2">Staphylococcal nuclease domain-containing protein 1</fullName>
    </recommendedName>
</protein>
<dbReference type="FunFam" id="2.40.50.90:FF:000018">
    <property type="entry name" value="Ribonuclease"/>
    <property type="match status" value="1"/>
</dbReference>
<accession>A0A7R8ZLK8</accession>
<dbReference type="FunFam" id="2.40.50.90:FF:000003">
    <property type="entry name" value="Staphylococcal nuclease domain-containing protein"/>
    <property type="match status" value="1"/>
</dbReference>
<organism evidence="7">
    <name type="scientific">Cyprideis torosa</name>
    <dbReference type="NCBI Taxonomy" id="163714"/>
    <lineage>
        <taxon>Eukaryota</taxon>
        <taxon>Metazoa</taxon>
        <taxon>Ecdysozoa</taxon>
        <taxon>Arthropoda</taxon>
        <taxon>Crustacea</taxon>
        <taxon>Oligostraca</taxon>
        <taxon>Ostracoda</taxon>
        <taxon>Podocopa</taxon>
        <taxon>Podocopida</taxon>
        <taxon>Cytherocopina</taxon>
        <taxon>Cytheroidea</taxon>
        <taxon>Cytherideidae</taxon>
        <taxon>Cyprideis</taxon>
    </lineage>
</organism>
<dbReference type="EMBL" id="OB661864">
    <property type="protein sequence ID" value="CAD7229092.1"/>
    <property type="molecule type" value="Genomic_DNA"/>
</dbReference>
<comment type="subcellular location">
    <subcellularLocation>
        <location evidence="1 5">Cytoplasm</location>
    </subcellularLocation>
</comment>
<evidence type="ECO:0000256" key="4">
    <source>
        <dbReference type="ARBA" id="ARBA00022737"/>
    </source>
</evidence>
<dbReference type="GO" id="GO:0006402">
    <property type="term" value="P:mRNA catabolic process"/>
    <property type="evidence" value="ECO:0007669"/>
    <property type="project" value="UniProtKB-UniRule"/>
</dbReference>
<dbReference type="GO" id="GO:0031047">
    <property type="term" value="P:regulatory ncRNA-mediated gene silencing"/>
    <property type="evidence" value="ECO:0007669"/>
    <property type="project" value="UniProtKB-UniRule"/>
</dbReference>
<dbReference type="InterPro" id="IPR016071">
    <property type="entry name" value="Staphylococal_nuclease_OB-fold"/>
</dbReference>
<gene>
    <name evidence="7" type="ORF">CTOB1V02_LOCUS6965</name>
</gene>
<evidence type="ECO:0000256" key="1">
    <source>
        <dbReference type="ARBA" id="ARBA00004496"/>
    </source>
</evidence>
<dbReference type="AlphaFoldDB" id="A0A7R8ZLK8"/>
<dbReference type="PIRSF" id="PIRSF017179">
    <property type="entry name" value="RISC-Tudor-SN"/>
    <property type="match status" value="1"/>
</dbReference>
<evidence type="ECO:0000256" key="5">
    <source>
        <dbReference type="PIRNR" id="PIRNR017179"/>
    </source>
</evidence>
<dbReference type="PROSITE" id="PS50304">
    <property type="entry name" value="TUDOR"/>
    <property type="match status" value="1"/>
</dbReference>
<sequence>MASESSAAPSAQAAPQILRGICKSVMSGDTIMIRGQPKGGPPPEKTVSLSKIMAPKMARPARGSMEETQDEPFAWEARENLRKRLVGQVVCFVFEYQVPSSGREFGVVYLGKDPETGENVAEQLLSEGLVSVRREGLRGDEGQSYCQIEDEAKANEKGRWGPDAHLHVRHIKSNIENPRAFVDKMAGKQIDAVVEYVRDGSTMRIILLPDFYQLTFMLSGVKAPLFKPGDDGVQVPVEPFAEQAKYFTEVRLLQRDIKVVLESVNNNNFIGSVYHPNGDIAELLLREGFARCVDWSIGLVTRGHEKLRAAEREAKEKRLRVWQNYQPSTLNLSAKDKSYTAKVVEVVNADALNVVPDGSPSTEPPRKIFLSSIRPPRLGEGEEGILERRGKTFRPLYDIPFMYDAREFLRKKLVGKKVSVTVDYVQPSSNNLPERTCCTVMIGDVNVAEALVAKGLAGVVRYRQDDDHRSAHYDQLLSAEMKAQKGTKGMHSSKENATLRIADLAGDLNKSKQFLPFLQRAGKTEAIVEFVASGSRLRVFIKRETCLATLLLAGISCPRASRTMPTPQPAEPWGDEAMAFTKNLCLQREVEVEVEAMDRVGNFIGWAFVDGKNLSVMLVEEGLASVHFSADRSQYKHQLQAAEDRAKGEKKGVWRDWTPPTPSEENGVDERSGDAAAAERKTDYKTVVITEVTEELRFYAQSVEKGSELVGLMEQIRSEFQTNPPLTGAYTPTRSDICAAKFDEDNQWYRARVEKLLADSRAQVFYMDYGNRQVVPFSSLAALPSAFQSPPAYAAEYGVAFAKLPSDPEFKAAGLKSFMEDAVNAGEVLINVEYRVEKTPFVTVVTGDDKKEDLVKGLISDGLLLVEQRREQRFKTLMTDYKQAEQKARKNHLNLWQYGDITEDEAAEFGYPAARG</sequence>
<dbReference type="Pfam" id="PF00565">
    <property type="entry name" value="SNase"/>
    <property type="match status" value="4"/>
</dbReference>
<dbReference type="SMART" id="SM00318">
    <property type="entry name" value="SNc"/>
    <property type="match status" value="4"/>
</dbReference>
<dbReference type="InterPro" id="IPR016685">
    <property type="entry name" value="Silence_cplx_Nase-comp_TudorSN"/>
</dbReference>
<evidence type="ECO:0000256" key="6">
    <source>
        <dbReference type="SAM" id="MobiDB-lite"/>
    </source>
</evidence>
<keyword evidence="3 5" id="KW-0963">Cytoplasm</keyword>
<dbReference type="SUPFAM" id="SSF63748">
    <property type="entry name" value="Tudor/PWWP/MBT"/>
    <property type="match status" value="1"/>
</dbReference>
<feature type="compositionally biased region" description="Basic and acidic residues" evidence="6">
    <location>
        <begin position="668"/>
        <end position="677"/>
    </location>
</feature>
<dbReference type="FunFam" id="2.30.30.140:FF:000018">
    <property type="entry name" value="Serine/threonine-protein kinase 31"/>
    <property type="match status" value="1"/>
</dbReference>
<evidence type="ECO:0000256" key="2">
    <source>
        <dbReference type="ARBA" id="ARBA00017230"/>
    </source>
</evidence>
<name>A0A7R8ZLK8_9CRUS</name>
<dbReference type="CDD" id="cd00175">
    <property type="entry name" value="SNc"/>
    <property type="match status" value="3"/>
</dbReference>
<dbReference type="Pfam" id="PF00567">
    <property type="entry name" value="TUDOR"/>
    <property type="match status" value="1"/>
</dbReference>